<dbReference type="Pfam" id="PF00059">
    <property type="entry name" value="Lectin_C"/>
    <property type="match status" value="1"/>
</dbReference>
<dbReference type="InterPro" id="IPR001304">
    <property type="entry name" value="C-type_lectin-like"/>
</dbReference>
<accession>A0AAV3YQ67</accession>
<keyword evidence="3" id="KW-1185">Reference proteome</keyword>
<dbReference type="AlphaFoldDB" id="A0AAV3YQ67"/>
<feature type="domain" description="C-type lectin" evidence="1">
    <location>
        <begin position="177"/>
        <end position="277"/>
    </location>
</feature>
<dbReference type="InterPro" id="IPR016187">
    <property type="entry name" value="CTDL_fold"/>
</dbReference>
<dbReference type="SUPFAM" id="SSF56436">
    <property type="entry name" value="C-type lectin-like"/>
    <property type="match status" value="1"/>
</dbReference>
<dbReference type="SMART" id="SM00034">
    <property type="entry name" value="CLECT"/>
    <property type="match status" value="1"/>
</dbReference>
<dbReference type="PROSITE" id="PS50041">
    <property type="entry name" value="C_TYPE_LECTIN_2"/>
    <property type="match status" value="1"/>
</dbReference>
<protein>
    <recommendedName>
        <fullName evidence="1">C-type lectin domain-containing protein</fullName>
    </recommendedName>
</protein>
<sequence length="335" mass="37312">MALRTGDTILGECWSLFSLPCPAAASAQVWTRNRVPVPQRRRLFNLSAFDADLLESNLPASLLATFISLNLPFHLSRRSPRIKAASVLSLDLFSLNLPFHISRRSPRIKAASVLSLDPCLPESPFPPFTPIKKINTFLLPHLFSQTTNSYPTEFVQTCGFPNTTSRDRSVVKELRSCVLNLQKELTYLQAQSCCLSLHASLPTINSEADNDILLGRVPVWLNLHKSVWRGKTADSLYTNWANGEPVNSSDYRCVYGSRGNKTWAATSCSLHILAVCLFIPPTPTYPSITLEKDGLKRATDPETKLRCTAVHGRVKWRDTYGGTVTNYEGLKFLDG</sequence>
<evidence type="ECO:0000313" key="2">
    <source>
        <dbReference type="EMBL" id="GFN85294.1"/>
    </source>
</evidence>
<organism evidence="2 3">
    <name type="scientific">Plakobranchus ocellatus</name>
    <dbReference type="NCBI Taxonomy" id="259542"/>
    <lineage>
        <taxon>Eukaryota</taxon>
        <taxon>Metazoa</taxon>
        <taxon>Spiralia</taxon>
        <taxon>Lophotrochozoa</taxon>
        <taxon>Mollusca</taxon>
        <taxon>Gastropoda</taxon>
        <taxon>Heterobranchia</taxon>
        <taxon>Euthyneura</taxon>
        <taxon>Panpulmonata</taxon>
        <taxon>Sacoglossa</taxon>
        <taxon>Placobranchoidea</taxon>
        <taxon>Plakobranchidae</taxon>
        <taxon>Plakobranchus</taxon>
    </lineage>
</organism>
<dbReference type="EMBL" id="BLXT01001405">
    <property type="protein sequence ID" value="GFN85294.1"/>
    <property type="molecule type" value="Genomic_DNA"/>
</dbReference>
<name>A0AAV3YQ67_9GAST</name>
<dbReference type="Proteomes" id="UP000735302">
    <property type="component" value="Unassembled WGS sequence"/>
</dbReference>
<evidence type="ECO:0000259" key="1">
    <source>
        <dbReference type="PROSITE" id="PS50041"/>
    </source>
</evidence>
<dbReference type="Gene3D" id="3.10.100.10">
    <property type="entry name" value="Mannose-Binding Protein A, subunit A"/>
    <property type="match status" value="1"/>
</dbReference>
<comment type="caution">
    <text evidence="2">The sequence shown here is derived from an EMBL/GenBank/DDBJ whole genome shotgun (WGS) entry which is preliminary data.</text>
</comment>
<reference evidence="2 3" key="1">
    <citation type="journal article" date="2021" name="Elife">
        <title>Chloroplast acquisition without the gene transfer in kleptoplastic sea slugs, Plakobranchus ocellatus.</title>
        <authorList>
            <person name="Maeda T."/>
            <person name="Takahashi S."/>
            <person name="Yoshida T."/>
            <person name="Shimamura S."/>
            <person name="Takaki Y."/>
            <person name="Nagai Y."/>
            <person name="Toyoda A."/>
            <person name="Suzuki Y."/>
            <person name="Arimoto A."/>
            <person name="Ishii H."/>
            <person name="Satoh N."/>
            <person name="Nishiyama T."/>
            <person name="Hasebe M."/>
            <person name="Maruyama T."/>
            <person name="Minagawa J."/>
            <person name="Obokata J."/>
            <person name="Shigenobu S."/>
        </authorList>
    </citation>
    <scope>NUCLEOTIDE SEQUENCE [LARGE SCALE GENOMIC DNA]</scope>
</reference>
<gene>
    <name evidence="2" type="ORF">PoB_001180000</name>
</gene>
<proteinExistence type="predicted"/>
<dbReference type="CDD" id="cd00037">
    <property type="entry name" value="CLECT"/>
    <property type="match status" value="1"/>
</dbReference>
<evidence type="ECO:0000313" key="3">
    <source>
        <dbReference type="Proteomes" id="UP000735302"/>
    </source>
</evidence>
<dbReference type="InterPro" id="IPR016186">
    <property type="entry name" value="C-type_lectin-like/link_sf"/>
</dbReference>